<dbReference type="PANTHER" id="PTHR10872">
    <property type="entry name" value="SH2B ADAPTER PROTEIN"/>
    <property type="match status" value="1"/>
</dbReference>
<feature type="domain" description="SH2" evidence="4">
    <location>
        <begin position="61"/>
        <end position="155"/>
    </location>
</feature>
<dbReference type="InterPro" id="IPR000980">
    <property type="entry name" value="SH2"/>
</dbReference>
<dbReference type="SMART" id="SM00252">
    <property type="entry name" value="SH2"/>
    <property type="match status" value="1"/>
</dbReference>
<dbReference type="Proteomes" id="UP001164746">
    <property type="component" value="Chromosome 12"/>
</dbReference>
<sequence length="159" mass="18997">MYEFRKSDEHSMDVMLLRNPWFHGTLGRREAEKLVLKQSHGVFLIRRNHNTIELMLLEQPWFHATLSRLEAEQLVLPQSHGVFLIRRSNTRKGEYVLTVNFHDKAMHLRVTINNEGRCETELQWFNSVLDMIQHFYHNPIPMVHGTFDMTLTTYVDYRT</sequence>
<dbReference type="PROSITE" id="PS50001">
    <property type="entry name" value="SH2"/>
    <property type="match status" value="2"/>
</dbReference>
<dbReference type="InterPro" id="IPR030523">
    <property type="entry name" value="SH2B"/>
</dbReference>
<evidence type="ECO:0000256" key="1">
    <source>
        <dbReference type="ARBA" id="ARBA00010220"/>
    </source>
</evidence>
<keyword evidence="3" id="KW-0727">SH2 domain</keyword>
<dbReference type="Pfam" id="PF00017">
    <property type="entry name" value="SH2"/>
    <property type="match status" value="2"/>
</dbReference>
<dbReference type="PANTHER" id="PTHR10872:SF2">
    <property type="entry name" value="LNK, ISOFORM D"/>
    <property type="match status" value="1"/>
</dbReference>
<proteinExistence type="inferred from homology"/>
<keyword evidence="6" id="KW-1185">Reference proteome</keyword>
<dbReference type="EMBL" id="CP111023">
    <property type="protein sequence ID" value="WAR21979.1"/>
    <property type="molecule type" value="Genomic_DNA"/>
</dbReference>
<evidence type="ECO:0000313" key="6">
    <source>
        <dbReference type="Proteomes" id="UP001164746"/>
    </source>
</evidence>
<evidence type="ECO:0000256" key="3">
    <source>
        <dbReference type="PROSITE-ProRule" id="PRU00191"/>
    </source>
</evidence>
<accession>A0ABY7FM91</accession>
<evidence type="ECO:0000256" key="2">
    <source>
        <dbReference type="ARBA" id="ARBA00022553"/>
    </source>
</evidence>
<gene>
    <name evidence="5" type="ORF">MAR_015953</name>
</gene>
<evidence type="ECO:0000259" key="4">
    <source>
        <dbReference type="PROSITE" id="PS50001"/>
    </source>
</evidence>
<dbReference type="Gene3D" id="3.30.505.10">
    <property type="entry name" value="SH2 domain"/>
    <property type="match status" value="2"/>
</dbReference>
<feature type="domain" description="SH2" evidence="4">
    <location>
        <begin position="21"/>
        <end position="51"/>
    </location>
</feature>
<dbReference type="InterPro" id="IPR036860">
    <property type="entry name" value="SH2_dom_sf"/>
</dbReference>
<reference evidence="5" key="1">
    <citation type="submission" date="2022-11" db="EMBL/GenBank/DDBJ databases">
        <title>Centuries of genome instability and evolution in soft-shell clam transmissible cancer (bioRxiv).</title>
        <authorList>
            <person name="Hart S.F.M."/>
            <person name="Yonemitsu M.A."/>
            <person name="Giersch R.M."/>
            <person name="Beal B.F."/>
            <person name="Arriagada G."/>
            <person name="Davis B.W."/>
            <person name="Ostrander E.A."/>
            <person name="Goff S.P."/>
            <person name="Metzger M.J."/>
        </authorList>
    </citation>
    <scope>NUCLEOTIDE SEQUENCE</scope>
    <source>
        <strain evidence="5">MELC-2E11</strain>
        <tissue evidence="5">Siphon/mantle</tissue>
    </source>
</reference>
<protein>
    <submittedName>
        <fullName evidence="5">SH2B2-like protein</fullName>
    </submittedName>
</protein>
<comment type="similarity">
    <text evidence="1">Belongs to the SH2B adapter family.</text>
</comment>
<keyword evidence="2" id="KW-0597">Phosphoprotein</keyword>
<dbReference type="PRINTS" id="PR00401">
    <property type="entry name" value="SH2DOMAIN"/>
</dbReference>
<organism evidence="5 6">
    <name type="scientific">Mya arenaria</name>
    <name type="common">Soft-shell clam</name>
    <dbReference type="NCBI Taxonomy" id="6604"/>
    <lineage>
        <taxon>Eukaryota</taxon>
        <taxon>Metazoa</taxon>
        <taxon>Spiralia</taxon>
        <taxon>Lophotrochozoa</taxon>
        <taxon>Mollusca</taxon>
        <taxon>Bivalvia</taxon>
        <taxon>Autobranchia</taxon>
        <taxon>Heteroconchia</taxon>
        <taxon>Euheterodonta</taxon>
        <taxon>Imparidentia</taxon>
        <taxon>Neoheterodontei</taxon>
        <taxon>Myida</taxon>
        <taxon>Myoidea</taxon>
        <taxon>Myidae</taxon>
        <taxon>Mya</taxon>
    </lineage>
</organism>
<evidence type="ECO:0000313" key="5">
    <source>
        <dbReference type="EMBL" id="WAR21979.1"/>
    </source>
</evidence>
<name>A0ABY7FM91_MYAAR</name>
<dbReference type="SUPFAM" id="SSF55550">
    <property type="entry name" value="SH2 domain"/>
    <property type="match status" value="2"/>
</dbReference>